<dbReference type="HOGENOM" id="CLU_115926_1_0_1"/>
<evidence type="ECO:0000313" key="2">
    <source>
        <dbReference type="Proteomes" id="UP000054304"/>
    </source>
</evidence>
<dbReference type="STRING" id="1245769.A0A0C7MV77"/>
<dbReference type="PANTHER" id="PTHR28139:SF1">
    <property type="entry name" value="UPF0768 PROTEIN YBL029C-A"/>
    <property type="match status" value="1"/>
</dbReference>
<proteinExistence type="predicted"/>
<keyword evidence="2" id="KW-1185">Reference proteome</keyword>
<dbReference type="GeneID" id="34687342"/>
<dbReference type="AlphaFoldDB" id="A0A0C7MV77"/>
<dbReference type="EMBL" id="LN736368">
    <property type="protein sequence ID" value="CEP63821.1"/>
    <property type="molecule type" value="Genomic_DNA"/>
</dbReference>
<protein>
    <submittedName>
        <fullName evidence="1">LALA0S09e03268g1_1</fullName>
    </submittedName>
</protein>
<accession>A0A0C7MV77</accession>
<gene>
    <name evidence="1" type="ORF">LALA0_S09e03268g</name>
</gene>
<dbReference type="PANTHER" id="PTHR28139">
    <property type="entry name" value="UPF0768 PROTEIN YBL029C-A"/>
    <property type="match status" value="1"/>
</dbReference>
<dbReference type="Proteomes" id="UP000054304">
    <property type="component" value="Unassembled WGS sequence"/>
</dbReference>
<evidence type="ECO:0000313" key="1">
    <source>
        <dbReference type="EMBL" id="CEP63821.1"/>
    </source>
</evidence>
<organism evidence="1 2">
    <name type="scientific">Lachancea lanzarotensis</name>
    <dbReference type="NCBI Taxonomy" id="1245769"/>
    <lineage>
        <taxon>Eukaryota</taxon>
        <taxon>Fungi</taxon>
        <taxon>Dikarya</taxon>
        <taxon>Ascomycota</taxon>
        <taxon>Saccharomycotina</taxon>
        <taxon>Saccharomycetes</taxon>
        <taxon>Saccharomycetales</taxon>
        <taxon>Saccharomycetaceae</taxon>
        <taxon>Lachancea</taxon>
    </lineage>
</organism>
<dbReference type="OrthoDB" id="5545479at2759"/>
<dbReference type="RefSeq" id="XP_022630033.1">
    <property type="nucleotide sequence ID" value="XM_022770720.1"/>
</dbReference>
<name>A0A0C7MV77_9SACH</name>
<sequence>MSFVPIVCGKKDWDKQYDQSTQYSSLYCPNCHNFNVHPVKRREFISIWFIPVFPIFIGKQLVCPTCNWRQDFKNDEQLQKVVREQQNIRQGKTGG</sequence>
<reference evidence="1 2" key="1">
    <citation type="submission" date="2014-12" db="EMBL/GenBank/DDBJ databases">
        <authorList>
            <person name="Neuveglise Cecile"/>
        </authorList>
    </citation>
    <scope>NUCLEOTIDE SEQUENCE [LARGE SCALE GENOMIC DNA]</scope>
    <source>
        <strain evidence="1 2">CBS 12615</strain>
    </source>
</reference>